<evidence type="ECO:0000313" key="2">
    <source>
        <dbReference type="Proteomes" id="UP001150942"/>
    </source>
</evidence>
<dbReference type="InterPro" id="IPR036812">
    <property type="entry name" value="NAD(P)_OxRdtase_dom_sf"/>
</dbReference>
<keyword evidence="2" id="KW-1185">Reference proteome</keyword>
<organism evidence="1 2">
    <name type="scientific">Penicillium cf. viridicatum</name>
    <dbReference type="NCBI Taxonomy" id="2972119"/>
    <lineage>
        <taxon>Eukaryota</taxon>
        <taxon>Fungi</taxon>
        <taxon>Dikarya</taxon>
        <taxon>Ascomycota</taxon>
        <taxon>Pezizomycotina</taxon>
        <taxon>Eurotiomycetes</taxon>
        <taxon>Eurotiomycetidae</taxon>
        <taxon>Eurotiales</taxon>
        <taxon>Aspergillaceae</taxon>
        <taxon>Penicillium</taxon>
    </lineage>
</organism>
<dbReference type="SUPFAM" id="SSF51430">
    <property type="entry name" value="NAD(P)-linked oxidoreductase"/>
    <property type="match status" value="1"/>
</dbReference>
<protein>
    <recommendedName>
        <fullName evidence="3">NADP-dependent oxidoreductase domain-containing protein</fullName>
    </recommendedName>
</protein>
<dbReference type="Gene3D" id="3.20.20.100">
    <property type="entry name" value="NADP-dependent oxidoreductase domain"/>
    <property type="match status" value="1"/>
</dbReference>
<reference evidence="1" key="1">
    <citation type="submission" date="2022-11" db="EMBL/GenBank/DDBJ databases">
        <authorList>
            <person name="Petersen C."/>
        </authorList>
    </citation>
    <scope>NUCLEOTIDE SEQUENCE</scope>
    <source>
        <strain evidence="1">IBT 20477</strain>
    </source>
</reference>
<dbReference type="Proteomes" id="UP001150942">
    <property type="component" value="Unassembled WGS sequence"/>
</dbReference>
<name>A0A9W9MC52_9EURO</name>
<evidence type="ECO:0000313" key="1">
    <source>
        <dbReference type="EMBL" id="KAJ5196389.1"/>
    </source>
</evidence>
<evidence type="ECO:0008006" key="3">
    <source>
        <dbReference type="Google" id="ProtNLM"/>
    </source>
</evidence>
<dbReference type="OrthoDB" id="48988at2759"/>
<proteinExistence type="predicted"/>
<accession>A0A9W9MC52</accession>
<dbReference type="AlphaFoldDB" id="A0A9W9MC52"/>
<comment type="caution">
    <text evidence="1">The sequence shown here is derived from an EMBL/GenBank/DDBJ whole genome shotgun (WGS) entry which is preliminary data.</text>
</comment>
<gene>
    <name evidence="1" type="ORF">N7449_006868</name>
</gene>
<sequence>MALVGTSYHHNAKDLRLGLMRSLEAPKVPKVPKVHIQYLYSPDRTVLFEETLCEVNKLYQEGYFEKLGINRVKCPREMVGPNPAFVKEYTMSSTELSNQSCCHAFDTMVSHSTVSNPLAAGMLTNCYSRDKPDATAGGRFDPNAGPGAPTRRRYYQEADFDVLDILGPVAQKHGLTDIECALRWLSHHS</sequence>
<reference evidence="1" key="2">
    <citation type="journal article" date="2023" name="IMA Fungus">
        <title>Comparative genomic study of the Penicillium genus elucidates a diverse pangenome and 15 lateral gene transfer events.</title>
        <authorList>
            <person name="Petersen C."/>
            <person name="Sorensen T."/>
            <person name="Nielsen M.R."/>
            <person name="Sondergaard T.E."/>
            <person name="Sorensen J.L."/>
            <person name="Fitzpatrick D.A."/>
            <person name="Frisvad J.C."/>
            <person name="Nielsen K.L."/>
        </authorList>
    </citation>
    <scope>NUCLEOTIDE SEQUENCE</scope>
    <source>
        <strain evidence="1">IBT 20477</strain>
    </source>
</reference>
<dbReference type="EMBL" id="JAPQKQ010000005">
    <property type="protein sequence ID" value="KAJ5196389.1"/>
    <property type="molecule type" value="Genomic_DNA"/>
</dbReference>